<sequence>ISGWDEGSMASTPNDFDEGQALHEVLRWPNVRRMLRTVCDLGDACPPASGLATHGSPADAAATAAAFKMHSALLANAPPEGIRSRHTCHSLLTPPTGTCVLPTCMDGGAAFSRLLLLLPLTYPSSFPPRATGTTGVGTSRCPPSSI</sequence>
<gene>
    <name evidence="1" type="ORF">Agub_g4566</name>
</gene>
<comment type="caution">
    <text evidence="1">The sequence shown here is derived from an EMBL/GenBank/DDBJ whole genome shotgun (WGS) entry which is preliminary data.</text>
</comment>
<feature type="non-terminal residue" evidence="1">
    <location>
        <position position="1"/>
    </location>
</feature>
<evidence type="ECO:0000313" key="2">
    <source>
        <dbReference type="Proteomes" id="UP001054857"/>
    </source>
</evidence>
<feature type="non-terminal residue" evidence="1">
    <location>
        <position position="146"/>
    </location>
</feature>
<keyword evidence="2" id="KW-1185">Reference proteome</keyword>
<accession>A0AAD3DKE5</accession>
<proteinExistence type="predicted"/>
<name>A0AAD3DKE5_9CHLO</name>
<organism evidence="1 2">
    <name type="scientific">Astrephomene gubernaculifera</name>
    <dbReference type="NCBI Taxonomy" id="47775"/>
    <lineage>
        <taxon>Eukaryota</taxon>
        <taxon>Viridiplantae</taxon>
        <taxon>Chlorophyta</taxon>
        <taxon>core chlorophytes</taxon>
        <taxon>Chlorophyceae</taxon>
        <taxon>CS clade</taxon>
        <taxon>Chlamydomonadales</taxon>
        <taxon>Astrephomenaceae</taxon>
        <taxon>Astrephomene</taxon>
    </lineage>
</organism>
<reference evidence="1 2" key="1">
    <citation type="journal article" date="2021" name="Sci. Rep.">
        <title>Genome sequencing of the multicellular alga Astrephomene provides insights into convergent evolution of germ-soma differentiation.</title>
        <authorList>
            <person name="Yamashita S."/>
            <person name="Yamamoto K."/>
            <person name="Matsuzaki R."/>
            <person name="Suzuki S."/>
            <person name="Yamaguchi H."/>
            <person name="Hirooka S."/>
            <person name="Minakuchi Y."/>
            <person name="Miyagishima S."/>
            <person name="Kawachi M."/>
            <person name="Toyoda A."/>
            <person name="Nozaki H."/>
        </authorList>
    </citation>
    <scope>NUCLEOTIDE SEQUENCE [LARGE SCALE GENOMIC DNA]</scope>
    <source>
        <strain evidence="1 2">NIES-4017</strain>
    </source>
</reference>
<protein>
    <submittedName>
        <fullName evidence="1">Uncharacterized protein</fullName>
    </submittedName>
</protein>
<dbReference type="Proteomes" id="UP001054857">
    <property type="component" value="Unassembled WGS sequence"/>
</dbReference>
<dbReference type="EMBL" id="BMAR01000005">
    <property type="protein sequence ID" value="GFR43480.1"/>
    <property type="molecule type" value="Genomic_DNA"/>
</dbReference>
<dbReference type="AlphaFoldDB" id="A0AAD3DKE5"/>
<evidence type="ECO:0000313" key="1">
    <source>
        <dbReference type="EMBL" id="GFR43480.1"/>
    </source>
</evidence>